<geneLocation type="mitochondrion" evidence="4"/>
<dbReference type="AlphaFoldDB" id="A0A141CLJ2"/>
<evidence type="ECO:0000313" key="3">
    <source>
        <dbReference type="EMBL" id="AKS04357.1"/>
    </source>
</evidence>
<feature type="transmembrane region" description="Helical" evidence="1">
    <location>
        <begin position="49"/>
        <end position="72"/>
    </location>
</feature>
<proteinExistence type="predicted"/>
<keyword evidence="1" id="KW-0812">Transmembrane</keyword>
<accession>A0A141CLJ2</accession>
<evidence type="ECO:0000313" key="4">
    <source>
        <dbReference type="EMBL" id="AKS04388.1"/>
    </source>
</evidence>
<keyword evidence="4" id="KW-0496">Mitochondrion</keyword>
<protein>
    <submittedName>
        <fullName evidence="4">NADH dehydrogenase subunit 4L</fullName>
    </submittedName>
</protein>
<evidence type="ECO:0000256" key="1">
    <source>
        <dbReference type="SAM" id="Phobius"/>
    </source>
</evidence>
<dbReference type="EMBL" id="KP899787">
    <property type="protein sequence ID" value="AKS04388.1"/>
    <property type="molecule type" value="Genomic_DNA"/>
</dbReference>
<evidence type="ECO:0000313" key="2">
    <source>
        <dbReference type="EMBL" id="AKS04346.1"/>
    </source>
</evidence>
<keyword evidence="1" id="KW-1133">Transmembrane helix</keyword>
<reference evidence="4" key="1">
    <citation type="submission" date="2015-03" db="EMBL/GenBank/DDBJ databases">
        <title>Mitochondrial variation in chaetognaths.</title>
        <authorList>
            <person name="Marletaz F."/>
            <person name="Le Parco Y."/>
            <person name="Liu S."/>
            <person name="Peijnenburg K."/>
        </authorList>
    </citation>
    <scope>NUCLEOTIDE SEQUENCE</scope>
    <source>
        <strain evidence="4">SE-S3-102</strain>
        <strain evidence="3">SE-S3-113</strain>
        <strain evidence="2">SE-S3-73</strain>
    </source>
</reference>
<organism evidence="4">
    <name type="scientific">Parasagitta elegans</name>
    <dbReference type="NCBI Taxonomy" id="1562708"/>
    <lineage>
        <taxon>Eukaryota</taxon>
        <taxon>Metazoa</taxon>
        <taxon>Spiralia</taxon>
        <taxon>Gnathifera</taxon>
        <taxon>Chaetognatha</taxon>
        <taxon>Sagittoidea</taxon>
        <taxon>Aphragmophora</taxon>
        <taxon>Ctenodontina</taxon>
        <taxon>Sagittidae</taxon>
        <taxon>Parasagitta</taxon>
    </lineage>
</organism>
<dbReference type="EMBL" id="KP899783">
    <property type="protein sequence ID" value="AKS04346.1"/>
    <property type="molecule type" value="Genomic_DNA"/>
</dbReference>
<sequence>MWLKCLICVLLCLFLSVFLKTSVLSVLLCLEALVVVGVLVLVGHTELMFSVCFVSVGACESAVGLACLVSLVRAQGTSFIMV</sequence>
<gene>
    <name evidence="4" type="primary">NADH4L</name>
</gene>
<name>A0A141CLJ2_9BILA</name>
<keyword evidence="1" id="KW-0472">Membrane</keyword>
<dbReference type="Gene3D" id="1.10.287.3510">
    <property type="match status" value="1"/>
</dbReference>
<dbReference type="EMBL" id="KP899784">
    <property type="protein sequence ID" value="AKS04357.1"/>
    <property type="molecule type" value="Genomic_DNA"/>
</dbReference>